<dbReference type="GeneID" id="62163773"/>
<dbReference type="PANTHER" id="PTHR46910:SF3">
    <property type="entry name" value="HALOTOLERANCE PROTEIN 9-RELATED"/>
    <property type="match status" value="1"/>
</dbReference>
<dbReference type="GO" id="GO:0005634">
    <property type="term" value="C:nucleus"/>
    <property type="evidence" value="ECO:0007669"/>
    <property type="project" value="UniProtKB-SubCell"/>
</dbReference>
<evidence type="ECO:0000256" key="1">
    <source>
        <dbReference type="ARBA" id="ARBA00004123"/>
    </source>
</evidence>
<reference evidence="5" key="1">
    <citation type="submission" date="2020-03" db="EMBL/GenBank/DDBJ databases">
        <authorList>
            <person name="He L."/>
        </authorList>
    </citation>
    <scope>NUCLEOTIDE SEQUENCE</scope>
    <source>
        <strain evidence="5">CkLH20</strain>
    </source>
</reference>
<dbReference type="CDD" id="cd12148">
    <property type="entry name" value="fungal_TF_MHR"/>
    <property type="match status" value="1"/>
</dbReference>
<evidence type="ECO:0000256" key="3">
    <source>
        <dbReference type="ARBA" id="ARBA00023125"/>
    </source>
</evidence>
<proteinExistence type="predicted"/>
<reference evidence="5" key="2">
    <citation type="submission" date="2020-11" db="EMBL/GenBank/DDBJ databases">
        <title>Whole genome sequencing of Colletotrichum sp.</title>
        <authorList>
            <person name="Li H."/>
        </authorList>
    </citation>
    <scope>NUCLEOTIDE SEQUENCE</scope>
    <source>
        <strain evidence="5">CkLH20</strain>
    </source>
</reference>
<dbReference type="GO" id="GO:0046872">
    <property type="term" value="F:metal ion binding"/>
    <property type="evidence" value="ECO:0007669"/>
    <property type="project" value="UniProtKB-KW"/>
</dbReference>
<dbReference type="GO" id="GO:0003700">
    <property type="term" value="F:DNA-binding transcription factor activity"/>
    <property type="evidence" value="ECO:0007669"/>
    <property type="project" value="InterPro"/>
</dbReference>
<keyword evidence="4" id="KW-0539">Nucleus</keyword>
<sequence>MFAGSSTGVHFISQAEQQLQMLRIHSDTFPSSVYSLYLHNLWSVPSQDSDSQIIAAITGQIPLDAIDILEKTIDRWTPLYPIVHKQSTIEAFQKLYDDPEHGDLSILYQVLGLLALGTLGHAGSCDQTHRHFLCVSDKYYTIFTYNYLLGTLLLLIWEEWPLEWLKILVFIVTHNASNLTRWRLSCGGVYGGASTLLTLRFSSAYHGMPRLIRDQDVDTDLPSRVDHDQVSRNSVAFPLPGERSQVDSALCMFKLAVIVGEALEKLYTTTRRRGGVAKITQLQAELTMWERMLPIDKAADADDEGVEPPAVSIDAFEVAFLRAAFCNATVHVHRPALAFTTADPQFTISLMACGRASAELIRLSSSLLGDLTFDTTHRKLDAMIIAHLHPNGRHMLWQAGLTILFARWKGQPITTDEGDEDLVRTCAETLRQFREENAKGYINQCAEVLDMLRVKTFSSKETQPPGMDQLQWNVWDWPMASALELANTLDAMPLDLQFGPGLDL</sequence>
<dbReference type="PANTHER" id="PTHR46910">
    <property type="entry name" value="TRANSCRIPTION FACTOR PDR1"/>
    <property type="match status" value="1"/>
</dbReference>
<dbReference type="GO" id="GO:0003677">
    <property type="term" value="F:DNA binding"/>
    <property type="evidence" value="ECO:0007669"/>
    <property type="project" value="UniProtKB-KW"/>
</dbReference>
<protein>
    <submittedName>
        <fullName evidence="5">Uncharacterized protein</fullName>
    </submittedName>
</protein>
<evidence type="ECO:0000313" key="5">
    <source>
        <dbReference type="EMBL" id="KAF9874421.1"/>
    </source>
</evidence>
<evidence type="ECO:0000313" key="6">
    <source>
        <dbReference type="Proteomes" id="UP000781932"/>
    </source>
</evidence>
<dbReference type="AlphaFoldDB" id="A0A9P6I3R4"/>
<accession>A0A9P6I3R4</accession>
<gene>
    <name evidence="5" type="ORF">CkaCkLH20_07984</name>
</gene>
<dbReference type="EMBL" id="JAATWM020000026">
    <property type="protein sequence ID" value="KAF9874421.1"/>
    <property type="molecule type" value="Genomic_DNA"/>
</dbReference>
<dbReference type="InterPro" id="IPR050987">
    <property type="entry name" value="AtrR-like"/>
</dbReference>
<keyword evidence="2" id="KW-0479">Metal-binding</keyword>
<keyword evidence="6" id="KW-1185">Reference proteome</keyword>
<evidence type="ECO:0000256" key="2">
    <source>
        <dbReference type="ARBA" id="ARBA00022723"/>
    </source>
</evidence>
<evidence type="ECO:0000256" key="4">
    <source>
        <dbReference type="ARBA" id="ARBA00023242"/>
    </source>
</evidence>
<dbReference type="OrthoDB" id="10001928at2759"/>
<comment type="subcellular location">
    <subcellularLocation>
        <location evidence="1">Nucleus</location>
    </subcellularLocation>
</comment>
<dbReference type="Proteomes" id="UP000781932">
    <property type="component" value="Unassembled WGS sequence"/>
</dbReference>
<name>A0A9P6I3R4_9PEZI</name>
<comment type="caution">
    <text evidence="5">The sequence shown here is derived from an EMBL/GenBank/DDBJ whole genome shotgun (WGS) entry which is preliminary data.</text>
</comment>
<organism evidence="5 6">
    <name type="scientific">Colletotrichum karsti</name>
    <dbReference type="NCBI Taxonomy" id="1095194"/>
    <lineage>
        <taxon>Eukaryota</taxon>
        <taxon>Fungi</taxon>
        <taxon>Dikarya</taxon>
        <taxon>Ascomycota</taxon>
        <taxon>Pezizomycotina</taxon>
        <taxon>Sordariomycetes</taxon>
        <taxon>Hypocreomycetidae</taxon>
        <taxon>Glomerellales</taxon>
        <taxon>Glomerellaceae</taxon>
        <taxon>Colletotrichum</taxon>
        <taxon>Colletotrichum boninense species complex</taxon>
    </lineage>
</organism>
<keyword evidence="3" id="KW-0238">DNA-binding</keyword>
<dbReference type="RefSeq" id="XP_038743882.1">
    <property type="nucleotide sequence ID" value="XM_038890699.1"/>
</dbReference>